<dbReference type="Pfam" id="PF13409">
    <property type="entry name" value="GST_N_2"/>
    <property type="match status" value="1"/>
</dbReference>
<evidence type="ECO:0000259" key="1">
    <source>
        <dbReference type="PROSITE" id="PS50404"/>
    </source>
</evidence>
<organism evidence="2 3">
    <name type="scientific">Trichomalopsis sarcophagae</name>
    <dbReference type="NCBI Taxonomy" id="543379"/>
    <lineage>
        <taxon>Eukaryota</taxon>
        <taxon>Metazoa</taxon>
        <taxon>Ecdysozoa</taxon>
        <taxon>Arthropoda</taxon>
        <taxon>Hexapoda</taxon>
        <taxon>Insecta</taxon>
        <taxon>Pterygota</taxon>
        <taxon>Neoptera</taxon>
        <taxon>Endopterygota</taxon>
        <taxon>Hymenoptera</taxon>
        <taxon>Apocrita</taxon>
        <taxon>Proctotrupomorpha</taxon>
        <taxon>Chalcidoidea</taxon>
        <taxon>Pteromalidae</taxon>
        <taxon>Pteromalinae</taxon>
        <taxon>Trichomalopsis</taxon>
    </lineage>
</organism>
<proteinExistence type="predicted"/>
<dbReference type="STRING" id="543379.A0A232FAY6"/>
<dbReference type="Gene3D" id="3.40.30.10">
    <property type="entry name" value="Glutaredoxin"/>
    <property type="match status" value="1"/>
</dbReference>
<dbReference type="PANTHER" id="PTHR43969">
    <property type="entry name" value="GLUTATHIONE S TRANSFERASE D10, ISOFORM A-RELATED"/>
    <property type="match status" value="1"/>
</dbReference>
<dbReference type="SUPFAM" id="SSF52833">
    <property type="entry name" value="Thioredoxin-like"/>
    <property type="match status" value="1"/>
</dbReference>
<dbReference type="CDD" id="cd03045">
    <property type="entry name" value="GST_N_Delta_Epsilon"/>
    <property type="match status" value="1"/>
</dbReference>
<feature type="domain" description="GST N-terminal" evidence="1">
    <location>
        <begin position="32"/>
        <end position="98"/>
    </location>
</feature>
<dbReference type="InterPro" id="IPR036249">
    <property type="entry name" value="Thioredoxin-like_sf"/>
</dbReference>
<keyword evidence="3" id="KW-1185">Reference proteome</keyword>
<evidence type="ECO:0000313" key="2">
    <source>
        <dbReference type="EMBL" id="OXU27608.1"/>
    </source>
</evidence>
<sequence>MKTHPLLSFGNYYTTERSFYRTTSSTDWKKSMTVVLYYMPHSPPCRSVMMVAKHLGVQFNLKFISIPQLEQLKPSFLEINPQHTVPTMDDNGFILWER</sequence>
<evidence type="ECO:0000313" key="3">
    <source>
        <dbReference type="Proteomes" id="UP000215335"/>
    </source>
</evidence>
<dbReference type="Proteomes" id="UP000215335">
    <property type="component" value="Unassembled WGS sequence"/>
</dbReference>
<gene>
    <name evidence="2" type="ORF">TSAR_013962</name>
</gene>
<dbReference type="InterPro" id="IPR004045">
    <property type="entry name" value="Glutathione_S-Trfase_N"/>
</dbReference>
<dbReference type="GO" id="GO:0006749">
    <property type="term" value="P:glutathione metabolic process"/>
    <property type="evidence" value="ECO:0007669"/>
    <property type="project" value="TreeGrafter"/>
</dbReference>
<dbReference type="GO" id="GO:0004364">
    <property type="term" value="F:glutathione transferase activity"/>
    <property type="evidence" value="ECO:0007669"/>
    <property type="project" value="TreeGrafter"/>
</dbReference>
<dbReference type="PROSITE" id="PS50404">
    <property type="entry name" value="GST_NTER"/>
    <property type="match status" value="1"/>
</dbReference>
<dbReference type="PANTHER" id="PTHR43969:SF2">
    <property type="entry name" value="GLUTATHIONE S TRANSFERASE D11, ISOFORM B"/>
    <property type="match status" value="1"/>
</dbReference>
<reference evidence="2 3" key="1">
    <citation type="journal article" date="2017" name="Curr. Biol.">
        <title>The Evolution of Venom by Co-option of Single-Copy Genes.</title>
        <authorList>
            <person name="Martinson E.O."/>
            <person name="Mrinalini"/>
            <person name="Kelkar Y.D."/>
            <person name="Chang C.H."/>
            <person name="Werren J.H."/>
        </authorList>
    </citation>
    <scope>NUCLEOTIDE SEQUENCE [LARGE SCALE GENOMIC DNA]</scope>
    <source>
        <strain evidence="2 3">Alberta</strain>
        <tissue evidence="2">Whole body</tissue>
    </source>
</reference>
<comment type="caution">
    <text evidence="2">The sequence shown here is derived from an EMBL/GenBank/DDBJ whole genome shotgun (WGS) entry which is preliminary data.</text>
</comment>
<dbReference type="EMBL" id="NNAY01000572">
    <property type="protein sequence ID" value="OXU27608.1"/>
    <property type="molecule type" value="Genomic_DNA"/>
</dbReference>
<dbReference type="OrthoDB" id="2309723at2759"/>
<dbReference type="FunFam" id="3.40.30.10:FF:000034">
    <property type="entry name" value="glutathione S-transferase 1"/>
    <property type="match status" value="1"/>
</dbReference>
<accession>A0A232FAY6</accession>
<dbReference type="AlphaFoldDB" id="A0A232FAY6"/>
<protein>
    <recommendedName>
        <fullName evidence="1">GST N-terminal domain-containing protein</fullName>
    </recommendedName>
</protein>
<name>A0A232FAY6_9HYME</name>